<dbReference type="Proteomes" id="UP000076727">
    <property type="component" value="Unassembled WGS sequence"/>
</dbReference>
<evidence type="ECO:0000313" key="2">
    <source>
        <dbReference type="Proteomes" id="UP000076727"/>
    </source>
</evidence>
<gene>
    <name evidence="1" type="ORF">DAEQUDRAFT_770616</name>
</gene>
<evidence type="ECO:0000313" key="1">
    <source>
        <dbReference type="EMBL" id="KZT63436.1"/>
    </source>
</evidence>
<name>A0A165KQ49_9APHY</name>
<accession>A0A165KQ49</accession>
<sequence length="100" mass="11555">MNYYPTDLTPVYFRMKRIALENVTRWFVVHGGRVDGAYYDLQRATEQSLHTGTALVTSYTSLPWSELELHCKNEVTIPLDRSLRTPLPVLELHLLNAPRP</sequence>
<protein>
    <submittedName>
        <fullName evidence="1">Uncharacterized protein</fullName>
    </submittedName>
</protein>
<proteinExistence type="predicted"/>
<organism evidence="1 2">
    <name type="scientific">Daedalea quercina L-15889</name>
    <dbReference type="NCBI Taxonomy" id="1314783"/>
    <lineage>
        <taxon>Eukaryota</taxon>
        <taxon>Fungi</taxon>
        <taxon>Dikarya</taxon>
        <taxon>Basidiomycota</taxon>
        <taxon>Agaricomycotina</taxon>
        <taxon>Agaricomycetes</taxon>
        <taxon>Polyporales</taxon>
        <taxon>Fomitopsis</taxon>
    </lineage>
</organism>
<dbReference type="EMBL" id="KV429185">
    <property type="protein sequence ID" value="KZT63436.1"/>
    <property type="molecule type" value="Genomic_DNA"/>
</dbReference>
<keyword evidence="2" id="KW-1185">Reference proteome</keyword>
<reference evidence="1 2" key="1">
    <citation type="journal article" date="2016" name="Mol. Biol. Evol.">
        <title>Comparative Genomics of Early-Diverging Mushroom-Forming Fungi Provides Insights into the Origins of Lignocellulose Decay Capabilities.</title>
        <authorList>
            <person name="Nagy L.G."/>
            <person name="Riley R."/>
            <person name="Tritt A."/>
            <person name="Adam C."/>
            <person name="Daum C."/>
            <person name="Floudas D."/>
            <person name="Sun H."/>
            <person name="Yadav J.S."/>
            <person name="Pangilinan J."/>
            <person name="Larsson K.H."/>
            <person name="Matsuura K."/>
            <person name="Barry K."/>
            <person name="Labutti K."/>
            <person name="Kuo R."/>
            <person name="Ohm R.A."/>
            <person name="Bhattacharya S.S."/>
            <person name="Shirouzu T."/>
            <person name="Yoshinaga Y."/>
            <person name="Martin F.M."/>
            <person name="Grigoriev I.V."/>
            <person name="Hibbett D.S."/>
        </authorList>
    </citation>
    <scope>NUCLEOTIDE SEQUENCE [LARGE SCALE GENOMIC DNA]</scope>
    <source>
        <strain evidence="1 2">L-15889</strain>
    </source>
</reference>
<dbReference type="AlphaFoldDB" id="A0A165KQ49"/>